<name>A0A1G2MA46_9BACT</name>
<keyword evidence="1" id="KW-0472">Membrane</keyword>
<gene>
    <name evidence="2" type="ORF">A2849_02480</name>
</gene>
<evidence type="ECO:0000256" key="1">
    <source>
        <dbReference type="SAM" id="Phobius"/>
    </source>
</evidence>
<dbReference type="InterPro" id="IPR012902">
    <property type="entry name" value="N_methyl_site"/>
</dbReference>
<proteinExistence type="predicted"/>
<dbReference type="AlphaFoldDB" id="A0A1G2MA46"/>
<dbReference type="InterPro" id="IPR045584">
    <property type="entry name" value="Pilin-like"/>
</dbReference>
<dbReference type="EMBL" id="MHRI01000023">
    <property type="protein sequence ID" value="OHA20770.1"/>
    <property type="molecule type" value="Genomic_DNA"/>
</dbReference>
<accession>A0A1G2MA46</accession>
<dbReference type="Proteomes" id="UP000178121">
    <property type="component" value="Unassembled WGS sequence"/>
</dbReference>
<keyword evidence="1" id="KW-1133">Transmembrane helix</keyword>
<dbReference type="Gene3D" id="3.30.700.10">
    <property type="entry name" value="Glycoprotein, Type 4 Pilin"/>
    <property type="match status" value="1"/>
</dbReference>
<dbReference type="Pfam" id="PF07963">
    <property type="entry name" value="N_methyl"/>
    <property type="match status" value="1"/>
</dbReference>
<reference evidence="2 3" key="1">
    <citation type="journal article" date="2016" name="Nat. Commun.">
        <title>Thousands of microbial genomes shed light on interconnected biogeochemical processes in an aquifer system.</title>
        <authorList>
            <person name="Anantharaman K."/>
            <person name="Brown C.T."/>
            <person name="Hug L.A."/>
            <person name="Sharon I."/>
            <person name="Castelle C.J."/>
            <person name="Probst A.J."/>
            <person name="Thomas B.C."/>
            <person name="Singh A."/>
            <person name="Wilkins M.J."/>
            <person name="Karaoz U."/>
            <person name="Brodie E.L."/>
            <person name="Williams K.H."/>
            <person name="Hubbard S.S."/>
            <person name="Banfield J.F."/>
        </authorList>
    </citation>
    <scope>NUCLEOTIDE SEQUENCE [LARGE SCALE GENOMIC DNA]</scope>
</reference>
<keyword evidence="1" id="KW-0812">Transmembrane</keyword>
<organism evidence="2 3">
    <name type="scientific">Candidatus Taylorbacteria bacterium RIFCSPHIGHO2_01_FULL_51_15</name>
    <dbReference type="NCBI Taxonomy" id="1802304"/>
    <lineage>
        <taxon>Bacteria</taxon>
        <taxon>Candidatus Tayloriibacteriota</taxon>
    </lineage>
</organism>
<evidence type="ECO:0000313" key="2">
    <source>
        <dbReference type="EMBL" id="OHA20770.1"/>
    </source>
</evidence>
<comment type="caution">
    <text evidence="2">The sequence shown here is derived from an EMBL/GenBank/DDBJ whole genome shotgun (WGS) entry which is preliminary data.</text>
</comment>
<feature type="transmembrane region" description="Helical" evidence="1">
    <location>
        <begin position="38"/>
        <end position="60"/>
    </location>
</feature>
<dbReference type="NCBIfam" id="TIGR02532">
    <property type="entry name" value="IV_pilin_GFxxxE"/>
    <property type="match status" value="1"/>
</dbReference>
<sequence length="211" mass="23363">MKYEIGTMNYTRGKKPMWGIPYSISHTPFQRGFTLIEILIAFAIFAIIMVMAVGSFISLLEANYKAQALKTVVNNLHFALENMSRNIRTGSTYHCGSGGDLSAPRDCADTPESTFVFVARDGSRVAYRRNGNTNAIERSIASSPYTPLTASDVQVETLHFYVDGADPSNEPGSNEEQPRVLIVAKGWMKGKSKVVSRFDIQTLVSQRLLDI</sequence>
<evidence type="ECO:0000313" key="3">
    <source>
        <dbReference type="Proteomes" id="UP000178121"/>
    </source>
</evidence>
<dbReference type="SUPFAM" id="SSF54523">
    <property type="entry name" value="Pili subunits"/>
    <property type="match status" value="1"/>
</dbReference>
<evidence type="ECO:0008006" key="4">
    <source>
        <dbReference type="Google" id="ProtNLM"/>
    </source>
</evidence>
<dbReference type="PROSITE" id="PS00409">
    <property type="entry name" value="PROKAR_NTER_METHYL"/>
    <property type="match status" value="1"/>
</dbReference>
<protein>
    <recommendedName>
        <fullName evidence="4">Prepilin-type N-terminal cleavage/methylation domain-containing protein</fullName>
    </recommendedName>
</protein>